<feature type="binding site" evidence="2">
    <location>
        <position position="9"/>
    </location>
    <ligand>
        <name>Zn(2+)</name>
        <dbReference type="ChEBI" id="CHEBI:29105"/>
    </ligand>
</feature>
<dbReference type="VEuPathDB" id="VectorBase:SCAU000121"/>
<evidence type="ECO:0000313" key="7">
    <source>
        <dbReference type="Proteomes" id="UP000095300"/>
    </source>
</evidence>
<dbReference type="EnsemblMetazoa" id="SCAU000121-RA">
    <property type="protein sequence ID" value="SCAU000121-PA"/>
    <property type="gene ID" value="SCAU000121"/>
</dbReference>
<gene>
    <name evidence="6" type="primary">106085419</name>
</gene>
<dbReference type="InterPro" id="IPR036236">
    <property type="entry name" value="Znf_C2H2_sf"/>
</dbReference>
<feature type="domain" description="ZAD" evidence="5">
    <location>
        <begin position="7"/>
        <end position="84"/>
    </location>
</feature>
<feature type="binding site" evidence="2">
    <location>
        <position position="60"/>
    </location>
    <ligand>
        <name>Zn(2+)</name>
        <dbReference type="ChEBI" id="CHEBI:29105"/>
    </ligand>
</feature>
<keyword evidence="2" id="KW-0862">Zinc</keyword>
<dbReference type="KEGG" id="scac:106085419"/>
<evidence type="ECO:0000256" key="1">
    <source>
        <dbReference type="PROSITE-ProRule" id="PRU00042"/>
    </source>
</evidence>
<dbReference type="SUPFAM" id="SSF57716">
    <property type="entry name" value="Glucocorticoid receptor-like (DNA-binding domain)"/>
    <property type="match status" value="1"/>
</dbReference>
<reference evidence="6" key="1">
    <citation type="submission" date="2020-05" db="UniProtKB">
        <authorList>
            <consortium name="EnsemblMetazoa"/>
        </authorList>
    </citation>
    <scope>IDENTIFICATION</scope>
    <source>
        <strain evidence="6">USDA</strain>
    </source>
</reference>
<dbReference type="PROSITE" id="PS00028">
    <property type="entry name" value="ZINC_FINGER_C2H2_1"/>
    <property type="match status" value="1"/>
</dbReference>
<protein>
    <submittedName>
        <fullName evidence="6">Uncharacterized protein</fullName>
    </submittedName>
</protein>
<name>A0A1I8NLR5_STOCA</name>
<dbReference type="AlphaFoldDB" id="A0A1I8NLR5"/>
<evidence type="ECO:0000256" key="3">
    <source>
        <dbReference type="SAM" id="MobiDB-lite"/>
    </source>
</evidence>
<dbReference type="SUPFAM" id="SSF57667">
    <property type="entry name" value="beta-beta-alpha zinc fingers"/>
    <property type="match status" value="1"/>
</dbReference>
<accession>A0A1I8NLR5</accession>
<feature type="region of interest" description="Disordered" evidence="3">
    <location>
        <begin position="215"/>
        <end position="245"/>
    </location>
</feature>
<keyword evidence="2" id="KW-0479">Metal-binding</keyword>
<dbReference type="GO" id="GO:0005634">
    <property type="term" value="C:nucleus"/>
    <property type="evidence" value="ECO:0007669"/>
    <property type="project" value="InterPro"/>
</dbReference>
<proteinExistence type="predicted"/>
<dbReference type="PANTHER" id="PTHR10773:SF19">
    <property type="match status" value="1"/>
</dbReference>
<evidence type="ECO:0000259" key="5">
    <source>
        <dbReference type="PROSITE" id="PS51915"/>
    </source>
</evidence>
<dbReference type="Gene3D" id="3.30.160.60">
    <property type="entry name" value="Classic Zinc Finger"/>
    <property type="match status" value="1"/>
</dbReference>
<dbReference type="Proteomes" id="UP000095300">
    <property type="component" value="Unassembled WGS sequence"/>
</dbReference>
<evidence type="ECO:0000313" key="6">
    <source>
        <dbReference type="EnsemblMetazoa" id="SCAU000121-PA"/>
    </source>
</evidence>
<feature type="binding site" evidence="2">
    <location>
        <position position="12"/>
    </location>
    <ligand>
        <name>Zn(2+)</name>
        <dbReference type="ChEBI" id="CHEBI:29105"/>
    </ligand>
</feature>
<dbReference type="InterPro" id="IPR013087">
    <property type="entry name" value="Znf_C2H2_type"/>
</dbReference>
<dbReference type="PROSITE" id="PS51915">
    <property type="entry name" value="ZAD"/>
    <property type="match status" value="1"/>
</dbReference>
<evidence type="ECO:0000259" key="4">
    <source>
        <dbReference type="PROSITE" id="PS50157"/>
    </source>
</evidence>
<sequence>MAEEITSKCRTCMNQLFNFYQIYDYVDESNRIVDMLDVVVPQIRIKEAGNSFSHLMCQMCVDKLITGYKFQRLCIETDNHLRCQLGVAPLAAYMKSDALIDTINTCELRPATDSGNNVKKAERVTEISNTNTKFECSDCGKVFDCMSRLKGHSTLHRNKKEKEKALKDQQNKEQDEANGEKDINTVENIVVAPQIYEKSSEYVLNTEALMANKINTTEESNEKNKTDEDVSSPSKIKKRKRKEETWKKNVLKTARNSGKSYVSHTPEKKVRSERKVKPPCLDSCKLKCTTKLNENERNTIFSNFWKLANLEKQRQYIANNTEPITPKYRYVRGDGSRKPRIMNNAFYFRLGEKKIRVCKLFFKNTLDINDRNITTVLLKKHKVADTILEEDKRGKHGNHPRLDESIRDGVRNYISNMLKTESISYRPNKTKHFIDGTKSISGFYKDYLQSCEQKNVASTNYTLFYRIFKEEFNITFLQKETKKKATSHSKSTTKVEGDDKTHTTEKYDQNIIMNLLYNN</sequence>
<keyword evidence="1" id="KW-0863">Zinc-finger</keyword>
<dbReference type="PROSITE" id="PS50157">
    <property type="entry name" value="ZINC_FINGER_C2H2_2"/>
    <property type="match status" value="1"/>
</dbReference>
<dbReference type="PANTHER" id="PTHR10773">
    <property type="entry name" value="DNA-DIRECTED RNA POLYMERASES I, II, AND III SUBUNIT RPABC2"/>
    <property type="match status" value="1"/>
</dbReference>
<keyword evidence="7" id="KW-1185">Reference proteome</keyword>
<dbReference type="GO" id="GO:0008270">
    <property type="term" value="F:zinc ion binding"/>
    <property type="evidence" value="ECO:0007669"/>
    <property type="project" value="UniProtKB-UniRule"/>
</dbReference>
<feature type="domain" description="C2H2-type" evidence="4">
    <location>
        <begin position="134"/>
        <end position="161"/>
    </location>
</feature>
<dbReference type="SMART" id="SM00868">
    <property type="entry name" value="zf-AD"/>
    <property type="match status" value="1"/>
</dbReference>
<feature type="binding site" evidence="2">
    <location>
        <position position="57"/>
    </location>
    <ligand>
        <name>Zn(2+)</name>
        <dbReference type="ChEBI" id="CHEBI:29105"/>
    </ligand>
</feature>
<dbReference type="OrthoDB" id="8016451at2759"/>
<feature type="compositionally biased region" description="Basic and acidic residues" evidence="3">
    <location>
        <begin position="160"/>
        <end position="181"/>
    </location>
</feature>
<feature type="region of interest" description="Disordered" evidence="3">
    <location>
        <begin position="156"/>
        <end position="181"/>
    </location>
</feature>
<evidence type="ECO:0000256" key="2">
    <source>
        <dbReference type="PROSITE-ProRule" id="PRU01263"/>
    </source>
</evidence>
<dbReference type="InterPro" id="IPR012934">
    <property type="entry name" value="Znf_AD"/>
</dbReference>
<organism evidence="6 7">
    <name type="scientific">Stomoxys calcitrans</name>
    <name type="common">Stable fly</name>
    <name type="synonym">Conops calcitrans</name>
    <dbReference type="NCBI Taxonomy" id="35570"/>
    <lineage>
        <taxon>Eukaryota</taxon>
        <taxon>Metazoa</taxon>
        <taxon>Ecdysozoa</taxon>
        <taxon>Arthropoda</taxon>
        <taxon>Hexapoda</taxon>
        <taxon>Insecta</taxon>
        <taxon>Pterygota</taxon>
        <taxon>Neoptera</taxon>
        <taxon>Endopterygota</taxon>
        <taxon>Diptera</taxon>
        <taxon>Brachycera</taxon>
        <taxon>Muscomorpha</taxon>
        <taxon>Muscoidea</taxon>
        <taxon>Muscidae</taxon>
        <taxon>Stomoxys</taxon>
    </lineage>
</organism>